<dbReference type="InterPro" id="IPR036388">
    <property type="entry name" value="WH-like_DNA-bd_sf"/>
</dbReference>
<dbReference type="GO" id="GO:0032259">
    <property type="term" value="P:methylation"/>
    <property type="evidence" value="ECO:0007669"/>
    <property type="project" value="UniProtKB-KW"/>
</dbReference>
<dbReference type="SUPFAM" id="SSF46767">
    <property type="entry name" value="Methylated DNA-protein cysteine methyltransferase, C-terminal domain"/>
    <property type="match status" value="1"/>
</dbReference>
<dbReference type="SUPFAM" id="SSF53155">
    <property type="entry name" value="Methylated DNA-protein cysteine methyltransferase domain"/>
    <property type="match status" value="1"/>
</dbReference>
<dbReference type="NCBIfam" id="TIGR00589">
    <property type="entry name" value="ogt"/>
    <property type="match status" value="1"/>
</dbReference>
<organism evidence="8 9">
    <name type="scientific">Chromobacterium vaccinii</name>
    <dbReference type="NCBI Taxonomy" id="1108595"/>
    <lineage>
        <taxon>Bacteria</taxon>
        <taxon>Pseudomonadati</taxon>
        <taxon>Pseudomonadota</taxon>
        <taxon>Betaproteobacteria</taxon>
        <taxon>Neisseriales</taxon>
        <taxon>Chromobacteriaceae</taxon>
        <taxon>Chromobacterium</taxon>
    </lineage>
</organism>
<evidence type="ECO:0000256" key="4">
    <source>
        <dbReference type="ARBA" id="ARBA00022763"/>
    </source>
</evidence>
<proteinExistence type="predicted"/>
<keyword evidence="3 8" id="KW-0808">Transferase</keyword>
<evidence type="ECO:0000259" key="7">
    <source>
        <dbReference type="Pfam" id="PF01035"/>
    </source>
</evidence>
<dbReference type="KEGG" id="cvc:BKX93_09205"/>
<dbReference type="GeneID" id="68841391"/>
<keyword evidence="5" id="KW-0234">DNA repair</keyword>
<dbReference type="AlphaFoldDB" id="A0A1D9LG41"/>
<dbReference type="PANTHER" id="PTHR10815:SF13">
    <property type="entry name" value="METHYLATED-DNA--PROTEIN-CYSTEINE METHYLTRANSFERASE"/>
    <property type="match status" value="1"/>
</dbReference>
<dbReference type="RefSeq" id="WP_046166406.1">
    <property type="nucleotide sequence ID" value="NZ_CP017707.1"/>
</dbReference>
<evidence type="ECO:0000256" key="2">
    <source>
        <dbReference type="ARBA" id="ARBA00022603"/>
    </source>
</evidence>
<dbReference type="InterPro" id="IPR036217">
    <property type="entry name" value="MethylDNA_cys_MeTrfase_DNAb"/>
</dbReference>
<reference evidence="8 9" key="1">
    <citation type="submission" date="2016-10" db="EMBL/GenBank/DDBJ databases">
        <title>Chromobacterium muskegensis sp. nov., an insecticidal bacterium isolated from Sphagnum bogs.</title>
        <authorList>
            <person name="Sparks M.E."/>
            <person name="Blackburn M.B."/>
            <person name="Gundersen-Rindal D.E."/>
            <person name="Mitchell A."/>
            <person name="Farrar R."/>
            <person name="Kuhar D."/>
        </authorList>
    </citation>
    <scope>NUCLEOTIDE SEQUENCE [LARGE SCALE GENOMIC DNA]</scope>
    <source>
        <strain evidence="8 9">21-1</strain>
    </source>
</reference>
<comment type="catalytic activity">
    <reaction evidence="1">
        <text>a 4-O-methyl-thymidine in DNA + L-cysteinyl-[protein] = a thymidine in DNA + S-methyl-L-cysteinyl-[protein]</text>
        <dbReference type="Rhea" id="RHEA:53428"/>
        <dbReference type="Rhea" id="RHEA-COMP:10131"/>
        <dbReference type="Rhea" id="RHEA-COMP:10132"/>
        <dbReference type="Rhea" id="RHEA-COMP:13555"/>
        <dbReference type="Rhea" id="RHEA-COMP:13556"/>
        <dbReference type="ChEBI" id="CHEBI:29950"/>
        <dbReference type="ChEBI" id="CHEBI:82612"/>
        <dbReference type="ChEBI" id="CHEBI:137386"/>
        <dbReference type="ChEBI" id="CHEBI:137387"/>
        <dbReference type="EC" id="2.1.1.63"/>
    </reaction>
</comment>
<dbReference type="CDD" id="cd06445">
    <property type="entry name" value="ATase"/>
    <property type="match status" value="1"/>
</dbReference>
<dbReference type="GO" id="GO:0006281">
    <property type="term" value="P:DNA repair"/>
    <property type="evidence" value="ECO:0007669"/>
    <property type="project" value="UniProtKB-KW"/>
</dbReference>
<keyword evidence="4" id="KW-0227">DNA damage</keyword>
<gene>
    <name evidence="8" type="ORF">BKX93_09205</name>
</gene>
<evidence type="ECO:0000313" key="9">
    <source>
        <dbReference type="Proteomes" id="UP000178776"/>
    </source>
</evidence>
<evidence type="ECO:0000256" key="5">
    <source>
        <dbReference type="ARBA" id="ARBA00023204"/>
    </source>
</evidence>
<sequence length="154" mass="17018">MDYRVVIAAPFGRLGVRSEAGALRELRFLPADAVLRPPEPGSLEAEVARQLDAYYADPRHVFTVPWRLDGTPYQLRVWERISAIPCGQTRRYLDLSRDLSSSPRAVGGACGRNPIPVIVPCHRVVASAGLGGFNQSTGDETLDIKKWLLRHELG</sequence>
<name>A0A1D9LG41_9NEIS</name>
<dbReference type="InterPro" id="IPR036631">
    <property type="entry name" value="MGMT_N_sf"/>
</dbReference>
<dbReference type="STRING" id="1108595.BKX93_09205"/>
<dbReference type="PANTHER" id="PTHR10815">
    <property type="entry name" value="METHYLATED-DNA--PROTEIN-CYSTEINE METHYLTRANSFERASE"/>
    <property type="match status" value="1"/>
</dbReference>
<dbReference type="EMBL" id="CP017707">
    <property type="protein sequence ID" value="AOZ50154.1"/>
    <property type="molecule type" value="Genomic_DNA"/>
</dbReference>
<evidence type="ECO:0000256" key="6">
    <source>
        <dbReference type="ARBA" id="ARBA00049348"/>
    </source>
</evidence>
<evidence type="ECO:0000256" key="3">
    <source>
        <dbReference type="ARBA" id="ARBA00022679"/>
    </source>
</evidence>
<dbReference type="Proteomes" id="UP000178776">
    <property type="component" value="Chromosome"/>
</dbReference>
<dbReference type="Pfam" id="PF01035">
    <property type="entry name" value="DNA_binding_1"/>
    <property type="match status" value="1"/>
</dbReference>
<dbReference type="GO" id="GO:0003908">
    <property type="term" value="F:methylated-DNA-[protein]-cysteine S-methyltransferase activity"/>
    <property type="evidence" value="ECO:0007669"/>
    <property type="project" value="UniProtKB-EC"/>
</dbReference>
<accession>A0A1D9LG41</accession>
<dbReference type="InterPro" id="IPR014048">
    <property type="entry name" value="MethylDNA_cys_MeTrfase_DNA-bd"/>
</dbReference>
<dbReference type="PROSITE" id="PS00374">
    <property type="entry name" value="MGMT"/>
    <property type="match status" value="1"/>
</dbReference>
<protein>
    <submittedName>
        <fullName evidence="8">Cysteine methyltransferase</fullName>
    </submittedName>
</protein>
<evidence type="ECO:0000256" key="1">
    <source>
        <dbReference type="ARBA" id="ARBA00001286"/>
    </source>
</evidence>
<dbReference type="Gene3D" id="3.30.160.70">
    <property type="entry name" value="Methylated DNA-protein cysteine methyltransferase domain"/>
    <property type="match status" value="1"/>
</dbReference>
<comment type="catalytic activity">
    <reaction evidence="6">
        <text>a 6-O-methyl-2'-deoxyguanosine in DNA + L-cysteinyl-[protein] = S-methyl-L-cysteinyl-[protein] + a 2'-deoxyguanosine in DNA</text>
        <dbReference type="Rhea" id="RHEA:24000"/>
        <dbReference type="Rhea" id="RHEA-COMP:10131"/>
        <dbReference type="Rhea" id="RHEA-COMP:10132"/>
        <dbReference type="Rhea" id="RHEA-COMP:11367"/>
        <dbReference type="Rhea" id="RHEA-COMP:11368"/>
        <dbReference type="ChEBI" id="CHEBI:29950"/>
        <dbReference type="ChEBI" id="CHEBI:82612"/>
        <dbReference type="ChEBI" id="CHEBI:85445"/>
        <dbReference type="ChEBI" id="CHEBI:85448"/>
        <dbReference type="EC" id="2.1.1.63"/>
    </reaction>
</comment>
<dbReference type="Gene3D" id="1.10.10.10">
    <property type="entry name" value="Winged helix-like DNA-binding domain superfamily/Winged helix DNA-binding domain"/>
    <property type="match status" value="1"/>
</dbReference>
<feature type="domain" description="Methylated-DNA-[protein]-cysteine S-methyltransferase DNA binding" evidence="7">
    <location>
        <begin position="73"/>
        <end position="152"/>
    </location>
</feature>
<dbReference type="InterPro" id="IPR001497">
    <property type="entry name" value="MethylDNA_cys_MeTrfase_AS"/>
</dbReference>
<evidence type="ECO:0000313" key="8">
    <source>
        <dbReference type="EMBL" id="AOZ50154.1"/>
    </source>
</evidence>
<keyword evidence="2 8" id="KW-0489">Methyltransferase</keyword>